<dbReference type="InterPro" id="IPR016167">
    <property type="entry name" value="FAD-bd_PCMH_sub1"/>
</dbReference>
<evidence type="ECO:0000256" key="1">
    <source>
        <dbReference type="ARBA" id="ARBA00001974"/>
    </source>
</evidence>
<comment type="similarity">
    <text evidence="2">Belongs to the oxygen-dependent FAD-linked oxidoreductase family.</text>
</comment>
<dbReference type="InterPro" id="IPR016169">
    <property type="entry name" value="FAD-bd_PCMH_sub2"/>
</dbReference>
<dbReference type="AlphaFoldDB" id="A0A0H5DSE4"/>
<evidence type="ECO:0000256" key="5">
    <source>
        <dbReference type="ARBA" id="ARBA00023002"/>
    </source>
</evidence>
<keyword evidence="5" id="KW-0560">Oxidoreductase</keyword>
<dbReference type="Pfam" id="PF08031">
    <property type="entry name" value="BBE"/>
    <property type="match status" value="1"/>
</dbReference>
<dbReference type="InterPro" id="IPR006094">
    <property type="entry name" value="Oxid_FAD_bind_N"/>
</dbReference>
<accession>A0A0H5DSE4</accession>
<dbReference type="Gene3D" id="3.40.462.20">
    <property type="match status" value="1"/>
</dbReference>
<keyword evidence="4" id="KW-0274">FAD</keyword>
<dbReference type="Proteomes" id="UP000220251">
    <property type="component" value="Unassembled WGS sequence"/>
</dbReference>
<reference evidence="8" key="1">
    <citation type="submission" date="2015-06" db="EMBL/GenBank/DDBJ databases">
        <authorList>
            <person name="Bertelli C."/>
        </authorList>
    </citation>
    <scope>NUCLEOTIDE SEQUENCE [LARGE SCALE GENOMIC DNA]</scope>
    <source>
        <strain evidence="8">CRIB-30</strain>
    </source>
</reference>
<evidence type="ECO:0000256" key="4">
    <source>
        <dbReference type="ARBA" id="ARBA00022827"/>
    </source>
</evidence>
<organism evidence="7 8">
    <name type="scientific">Estrella lausannensis</name>
    <dbReference type="NCBI Taxonomy" id="483423"/>
    <lineage>
        <taxon>Bacteria</taxon>
        <taxon>Pseudomonadati</taxon>
        <taxon>Chlamydiota</taxon>
        <taxon>Chlamydiia</taxon>
        <taxon>Parachlamydiales</taxon>
        <taxon>Candidatus Criblamydiaceae</taxon>
        <taxon>Estrella</taxon>
    </lineage>
</organism>
<keyword evidence="3" id="KW-0285">Flavoprotein</keyword>
<dbReference type="InterPro" id="IPR050416">
    <property type="entry name" value="FAD-linked_Oxidoreductase"/>
</dbReference>
<dbReference type="OrthoDB" id="545125at2"/>
<evidence type="ECO:0000256" key="3">
    <source>
        <dbReference type="ARBA" id="ARBA00022630"/>
    </source>
</evidence>
<dbReference type="Gene3D" id="3.30.43.10">
    <property type="entry name" value="Uridine Diphospho-n-acetylenolpyruvylglucosamine Reductase, domain 2"/>
    <property type="match status" value="1"/>
</dbReference>
<evidence type="ECO:0000313" key="7">
    <source>
        <dbReference type="EMBL" id="CRX39213.1"/>
    </source>
</evidence>
<dbReference type="Pfam" id="PF01565">
    <property type="entry name" value="FAD_binding_4"/>
    <property type="match status" value="1"/>
</dbReference>
<dbReference type="RefSeq" id="WP_098039079.1">
    <property type="nucleotide sequence ID" value="NZ_CWGJ01000026.1"/>
</dbReference>
<dbReference type="EMBL" id="CWGJ01000026">
    <property type="protein sequence ID" value="CRX39213.1"/>
    <property type="molecule type" value="Genomic_DNA"/>
</dbReference>
<feature type="domain" description="FAD-binding PCMH-type" evidence="6">
    <location>
        <begin position="50"/>
        <end position="220"/>
    </location>
</feature>
<protein>
    <submittedName>
        <fullName evidence="7">FAD linked oxidase</fullName>
    </submittedName>
</protein>
<evidence type="ECO:0000259" key="6">
    <source>
        <dbReference type="PROSITE" id="PS51387"/>
    </source>
</evidence>
<name>A0A0H5DSE4_9BACT</name>
<dbReference type="GO" id="GO:0016491">
    <property type="term" value="F:oxidoreductase activity"/>
    <property type="evidence" value="ECO:0007669"/>
    <property type="project" value="UniProtKB-KW"/>
</dbReference>
<dbReference type="InterPro" id="IPR036318">
    <property type="entry name" value="FAD-bd_PCMH-like_sf"/>
</dbReference>
<dbReference type="PROSITE" id="PS51387">
    <property type="entry name" value="FAD_PCMH"/>
    <property type="match status" value="1"/>
</dbReference>
<evidence type="ECO:0000256" key="2">
    <source>
        <dbReference type="ARBA" id="ARBA00005466"/>
    </source>
</evidence>
<dbReference type="InterPro" id="IPR012951">
    <property type="entry name" value="BBE"/>
</dbReference>
<evidence type="ECO:0000313" key="8">
    <source>
        <dbReference type="Proteomes" id="UP000220251"/>
    </source>
</evidence>
<sequence>MGARAINVHGELAEISDAALNELRMQLKGKVILPVDLDYDEVRKVWNGMIDQKPALIIRSAGVADVIYAVRFAKKFNLLISVRGAGHNIAGRALHDDALLIDLSEMRAVFVDPVSKTLIASPGATLADIDHETQVYGLALPLGINSTTGISGLALGGGFGWLSRSLGLTSDNLLSAEVVTVEGERIVCDSENHPDLFWGLSGGGGNFGIVTSFKFRLHSVGPMLFCGPVVFSMKEGKEVLQKYRDFCKECPEELTVWAVLRHAPPFPFIDAKNHGNPVIILVGVYNGPVDQGEECLVRLKSFGTALGDGLGPAPFEFFQKAFDPMLTPGARNYWKSHNFIELSDDLIDTLLQYAATLPSKASEIFIGQMGGKTNAVEKDSTAYPHRDVNFIMNVHTRWIDKVDDEPCIQWARLLYEEAKPFSSGGVYVNFVSEGDDNVQGAYLQNARRLRELKLAYDPENILRFNLNIVPR</sequence>
<gene>
    <name evidence="7" type="ORF">ELAC_1888</name>
</gene>
<keyword evidence="8" id="KW-1185">Reference proteome</keyword>
<dbReference type="Gene3D" id="3.30.465.10">
    <property type="match status" value="1"/>
</dbReference>
<dbReference type="SUPFAM" id="SSF56176">
    <property type="entry name" value="FAD-binding/transporter-associated domain-like"/>
    <property type="match status" value="1"/>
</dbReference>
<dbReference type="PANTHER" id="PTHR42973">
    <property type="entry name" value="BINDING OXIDOREDUCTASE, PUTATIVE (AFU_ORTHOLOGUE AFUA_1G17690)-RELATED"/>
    <property type="match status" value="1"/>
</dbReference>
<comment type="cofactor">
    <cofactor evidence="1">
        <name>FAD</name>
        <dbReference type="ChEBI" id="CHEBI:57692"/>
    </cofactor>
</comment>
<dbReference type="GO" id="GO:0071949">
    <property type="term" value="F:FAD binding"/>
    <property type="evidence" value="ECO:0007669"/>
    <property type="project" value="InterPro"/>
</dbReference>
<proteinExistence type="inferred from homology"/>
<dbReference type="PANTHER" id="PTHR42973:SF39">
    <property type="entry name" value="FAD-BINDING PCMH-TYPE DOMAIN-CONTAINING PROTEIN"/>
    <property type="match status" value="1"/>
</dbReference>
<dbReference type="InterPro" id="IPR016166">
    <property type="entry name" value="FAD-bd_PCMH"/>
</dbReference>